<evidence type="ECO:0000313" key="2">
    <source>
        <dbReference type="Proteomes" id="UP001194580"/>
    </source>
</evidence>
<feature type="non-terminal residue" evidence="1">
    <location>
        <position position="1"/>
    </location>
</feature>
<dbReference type="AlphaFoldDB" id="A0AAD4D036"/>
<sequence>RPLWIAPPDPPIPILVPIPPMTMLTKLNIATQYWCDYESYLYRLPSSRDPKATLTFICWILDSNPHLLDVVLDDLTIKDQRDVRLLTKSISGLKNLQRLALKTRQGMTWKTPPDLILAYFFCCPPSLRSVKINLMYDKSHWSDSTQAQLPLWEKDEVECGVPATIPRRQEPLAHLEILEVFNNRYHGVFESDIRSMLAHCPNLTDLGVSTLSGIRNAQDLAQDIAQLSPKLSRIQDLAEYGFETADLF</sequence>
<protein>
    <submittedName>
        <fullName evidence="1">Uncharacterized protein</fullName>
    </submittedName>
</protein>
<dbReference type="SUPFAM" id="SSF52047">
    <property type="entry name" value="RNI-like"/>
    <property type="match status" value="1"/>
</dbReference>
<dbReference type="Proteomes" id="UP001194580">
    <property type="component" value="Unassembled WGS sequence"/>
</dbReference>
<evidence type="ECO:0000313" key="1">
    <source>
        <dbReference type="EMBL" id="KAG0248108.1"/>
    </source>
</evidence>
<keyword evidence="2" id="KW-1185">Reference proteome</keyword>
<organism evidence="1 2">
    <name type="scientific">Linnemannia exigua</name>
    <dbReference type="NCBI Taxonomy" id="604196"/>
    <lineage>
        <taxon>Eukaryota</taxon>
        <taxon>Fungi</taxon>
        <taxon>Fungi incertae sedis</taxon>
        <taxon>Mucoromycota</taxon>
        <taxon>Mortierellomycotina</taxon>
        <taxon>Mortierellomycetes</taxon>
        <taxon>Mortierellales</taxon>
        <taxon>Mortierellaceae</taxon>
        <taxon>Linnemannia</taxon>
    </lineage>
</organism>
<proteinExistence type="predicted"/>
<comment type="caution">
    <text evidence="1">The sequence shown here is derived from an EMBL/GenBank/DDBJ whole genome shotgun (WGS) entry which is preliminary data.</text>
</comment>
<reference evidence="1" key="1">
    <citation type="journal article" date="2020" name="Fungal Divers.">
        <title>Resolving the Mortierellaceae phylogeny through synthesis of multi-gene phylogenetics and phylogenomics.</title>
        <authorList>
            <person name="Vandepol N."/>
            <person name="Liber J."/>
            <person name="Desiro A."/>
            <person name="Na H."/>
            <person name="Kennedy M."/>
            <person name="Barry K."/>
            <person name="Grigoriev I.V."/>
            <person name="Miller A.N."/>
            <person name="O'Donnell K."/>
            <person name="Stajich J.E."/>
            <person name="Bonito G."/>
        </authorList>
    </citation>
    <scope>NUCLEOTIDE SEQUENCE</scope>
    <source>
        <strain evidence="1">NRRL 28262</strain>
    </source>
</reference>
<feature type="non-terminal residue" evidence="1">
    <location>
        <position position="248"/>
    </location>
</feature>
<dbReference type="Gene3D" id="3.80.10.10">
    <property type="entry name" value="Ribonuclease Inhibitor"/>
    <property type="match status" value="1"/>
</dbReference>
<dbReference type="EMBL" id="JAAAIL010004222">
    <property type="protein sequence ID" value="KAG0248108.1"/>
    <property type="molecule type" value="Genomic_DNA"/>
</dbReference>
<accession>A0AAD4D036</accession>
<gene>
    <name evidence="1" type="ORF">BGZ95_008218</name>
</gene>
<dbReference type="InterPro" id="IPR032675">
    <property type="entry name" value="LRR_dom_sf"/>
</dbReference>
<name>A0AAD4D036_9FUNG</name>